<sequence length="85" mass="9993">MGTRNRGEKYIVTQRSLLKRYDRVNLERILPKAKTGKILFVSTFSSKEIKIHSDVLMSINFFQRDEASSLFRRLCALLYIKAQRP</sequence>
<protein>
    <submittedName>
        <fullName evidence="1">Uncharacterized protein</fullName>
    </submittedName>
</protein>
<comment type="caution">
    <text evidence="1">The sequence shown here is derived from an EMBL/GenBank/DDBJ whole genome shotgun (WGS) entry which is preliminary data.</text>
</comment>
<dbReference type="AlphaFoldDB" id="A0A5N5TBP5"/>
<name>A0A5N5TBP5_9CRUS</name>
<dbReference type="Proteomes" id="UP000326759">
    <property type="component" value="Unassembled WGS sequence"/>
</dbReference>
<evidence type="ECO:0000313" key="2">
    <source>
        <dbReference type="Proteomes" id="UP000326759"/>
    </source>
</evidence>
<evidence type="ECO:0000313" key="1">
    <source>
        <dbReference type="EMBL" id="KAB7503677.1"/>
    </source>
</evidence>
<accession>A0A5N5TBP5</accession>
<gene>
    <name evidence="1" type="ORF">Anas_13150</name>
</gene>
<dbReference type="EMBL" id="SEYY01004694">
    <property type="protein sequence ID" value="KAB7503677.1"/>
    <property type="molecule type" value="Genomic_DNA"/>
</dbReference>
<organism evidence="1 2">
    <name type="scientific">Armadillidium nasatum</name>
    <dbReference type="NCBI Taxonomy" id="96803"/>
    <lineage>
        <taxon>Eukaryota</taxon>
        <taxon>Metazoa</taxon>
        <taxon>Ecdysozoa</taxon>
        <taxon>Arthropoda</taxon>
        <taxon>Crustacea</taxon>
        <taxon>Multicrustacea</taxon>
        <taxon>Malacostraca</taxon>
        <taxon>Eumalacostraca</taxon>
        <taxon>Peracarida</taxon>
        <taxon>Isopoda</taxon>
        <taxon>Oniscidea</taxon>
        <taxon>Crinocheta</taxon>
        <taxon>Armadillidiidae</taxon>
        <taxon>Armadillidium</taxon>
    </lineage>
</organism>
<proteinExistence type="predicted"/>
<keyword evidence="2" id="KW-1185">Reference proteome</keyword>
<reference evidence="1 2" key="1">
    <citation type="journal article" date="2019" name="PLoS Biol.">
        <title>Sex chromosomes control vertical transmission of feminizing Wolbachia symbionts in an isopod.</title>
        <authorList>
            <person name="Becking T."/>
            <person name="Chebbi M.A."/>
            <person name="Giraud I."/>
            <person name="Moumen B."/>
            <person name="Laverre T."/>
            <person name="Caubet Y."/>
            <person name="Peccoud J."/>
            <person name="Gilbert C."/>
            <person name="Cordaux R."/>
        </authorList>
    </citation>
    <scope>NUCLEOTIDE SEQUENCE [LARGE SCALE GENOMIC DNA]</scope>
    <source>
        <strain evidence="1">ANa2</strain>
        <tissue evidence="1">Whole body excluding digestive tract and cuticle</tissue>
    </source>
</reference>